<evidence type="ECO:0000256" key="1">
    <source>
        <dbReference type="SAM" id="SignalP"/>
    </source>
</evidence>
<evidence type="ECO:0000313" key="3">
    <source>
        <dbReference type="Proteomes" id="UP001057305"/>
    </source>
</evidence>
<dbReference type="EMBL" id="CP073116">
    <property type="protein sequence ID" value="UTG71736.1"/>
    <property type="molecule type" value="Genomic_DNA"/>
</dbReference>
<name>A0A9X9N320_NEISU</name>
<dbReference type="PROSITE" id="PS51257">
    <property type="entry name" value="PROKAR_LIPOPROTEIN"/>
    <property type="match status" value="1"/>
</dbReference>
<dbReference type="AlphaFoldDB" id="A0A9X9N320"/>
<organism evidence="2 3">
    <name type="scientific">Neisseria subflava</name>
    <dbReference type="NCBI Taxonomy" id="28449"/>
    <lineage>
        <taxon>Bacteria</taxon>
        <taxon>Pseudomonadati</taxon>
        <taxon>Pseudomonadota</taxon>
        <taxon>Betaproteobacteria</taxon>
        <taxon>Neisseriales</taxon>
        <taxon>Neisseriaceae</taxon>
        <taxon>Neisseria</taxon>
    </lineage>
</organism>
<evidence type="ECO:0000313" key="2">
    <source>
        <dbReference type="EMBL" id="UTG71736.1"/>
    </source>
</evidence>
<feature type="signal peptide" evidence="1">
    <location>
        <begin position="1"/>
        <end position="15"/>
    </location>
</feature>
<sequence>MLNKISIFIPITLLAACSTISQTNSYQANGDTFVTPKDWILIDTHDNLPVYLLSKSLNKSVLTLPNNKTVAYLDGTIITHFNEGGKIHSLSSIVIVKDCQQPQLTSLGELATQYEQPLLRGNSILTTLKLPSSLIKKSHAIACEYVQKHNVPTKKITLPIKKQ</sequence>
<gene>
    <name evidence="2" type="ORF">KCG56_10400</name>
</gene>
<proteinExistence type="predicted"/>
<reference evidence="2" key="1">
    <citation type="submission" date="2021-04" db="EMBL/GenBank/DDBJ databases">
        <title>Characterizing Neisseria spp. as novel respiratory pathobionts in bronchiectasis.</title>
        <authorList>
            <person name="Li L."/>
            <person name="Mac Aogain M."/>
            <person name="Xu T."/>
            <person name="Jaggi T.K."/>
            <person name="Chan L.Y."/>
            <person name="Keir H.R."/>
            <person name="Dicker A.J."/>
            <person name="Qu J."/>
            <person name="Liu Y."/>
            <person name="Chen H.S."/>
            <person name="Koh M.S."/>
            <person name="Ong T.H."/>
            <person name="Lim A.Y.H."/>
            <person name="Abisheganaden J."/>
            <person name="Low T.B."/>
            <person name="Oliver B.G."/>
            <person name="Tan N.S."/>
            <person name="Fang M."/>
            <person name="Chalmers J.D."/>
            <person name="Chotirmall S.H."/>
        </authorList>
    </citation>
    <scope>NUCLEOTIDE SEQUENCE</scope>
    <source>
        <strain evidence="2">TT0073</strain>
    </source>
</reference>
<keyword evidence="1" id="KW-0732">Signal</keyword>
<dbReference type="RefSeq" id="WP_254321362.1">
    <property type="nucleotide sequence ID" value="NZ_CAJPLX010000027.1"/>
</dbReference>
<evidence type="ECO:0008006" key="4">
    <source>
        <dbReference type="Google" id="ProtNLM"/>
    </source>
</evidence>
<accession>A0A9X9N320</accession>
<dbReference type="Proteomes" id="UP001057305">
    <property type="component" value="Chromosome"/>
</dbReference>
<protein>
    <recommendedName>
        <fullName evidence="4">Lipoprotein</fullName>
    </recommendedName>
</protein>
<feature type="chain" id="PRO_5040723442" description="Lipoprotein" evidence="1">
    <location>
        <begin position="16"/>
        <end position="163"/>
    </location>
</feature>